<keyword evidence="1" id="KW-0812">Transmembrane</keyword>
<dbReference type="InterPro" id="IPR012373">
    <property type="entry name" value="Ferrdict_sens_TM"/>
</dbReference>
<dbReference type="PIRSF" id="PIRSF018266">
    <property type="entry name" value="FecR"/>
    <property type="match status" value="1"/>
</dbReference>
<dbReference type="PANTHER" id="PTHR30273">
    <property type="entry name" value="PERIPLASMIC SIGNAL SENSOR AND SIGMA FACTOR ACTIVATOR FECR-RELATED"/>
    <property type="match status" value="1"/>
</dbReference>
<dbReference type="Gene3D" id="2.60.120.1440">
    <property type="match status" value="1"/>
</dbReference>
<dbReference type="InterPro" id="IPR006860">
    <property type="entry name" value="FecR"/>
</dbReference>
<proteinExistence type="predicted"/>
<keyword evidence="5" id="KW-1185">Reference proteome</keyword>
<feature type="domain" description="Protein FecR C-terminal" evidence="3">
    <location>
        <begin position="316"/>
        <end position="385"/>
    </location>
</feature>
<feature type="transmembrane region" description="Helical" evidence="1">
    <location>
        <begin position="83"/>
        <end position="100"/>
    </location>
</feature>
<dbReference type="Proteomes" id="UP001597532">
    <property type="component" value="Unassembled WGS sequence"/>
</dbReference>
<evidence type="ECO:0000259" key="3">
    <source>
        <dbReference type="Pfam" id="PF16344"/>
    </source>
</evidence>
<keyword evidence="1" id="KW-0472">Membrane</keyword>
<dbReference type="Gene3D" id="3.55.50.30">
    <property type="match status" value="1"/>
</dbReference>
<organism evidence="4 5">
    <name type="scientific">Arenibacter antarcticus</name>
    <dbReference type="NCBI Taxonomy" id="2040469"/>
    <lineage>
        <taxon>Bacteria</taxon>
        <taxon>Pseudomonadati</taxon>
        <taxon>Bacteroidota</taxon>
        <taxon>Flavobacteriia</taxon>
        <taxon>Flavobacteriales</taxon>
        <taxon>Flavobacteriaceae</taxon>
        <taxon>Arenibacter</taxon>
    </lineage>
</organism>
<evidence type="ECO:0000259" key="2">
    <source>
        <dbReference type="Pfam" id="PF04773"/>
    </source>
</evidence>
<reference evidence="5" key="1">
    <citation type="journal article" date="2019" name="Int. J. Syst. Evol. Microbiol.">
        <title>The Global Catalogue of Microorganisms (GCM) 10K type strain sequencing project: providing services to taxonomists for standard genome sequencing and annotation.</title>
        <authorList>
            <consortium name="The Broad Institute Genomics Platform"/>
            <consortium name="The Broad Institute Genome Sequencing Center for Infectious Disease"/>
            <person name="Wu L."/>
            <person name="Ma J."/>
        </authorList>
    </citation>
    <scope>NUCLEOTIDE SEQUENCE [LARGE SCALE GENOMIC DNA]</scope>
    <source>
        <strain evidence="5">KCTC 52924</strain>
    </source>
</reference>
<evidence type="ECO:0000313" key="5">
    <source>
        <dbReference type="Proteomes" id="UP001597532"/>
    </source>
</evidence>
<dbReference type="Pfam" id="PF16344">
    <property type="entry name" value="FecR_C"/>
    <property type="match status" value="1"/>
</dbReference>
<evidence type="ECO:0000313" key="4">
    <source>
        <dbReference type="EMBL" id="MFD2790793.1"/>
    </source>
</evidence>
<dbReference type="RefSeq" id="WP_251806510.1">
    <property type="nucleotide sequence ID" value="NZ_CP166679.1"/>
</dbReference>
<feature type="domain" description="FecR protein" evidence="2">
    <location>
        <begin position="171"/>
        <end position="266"/>
    </location>
</feature>
<dbReference type="InterPro" id="IPR032508">
    <property type="entry name" value="FecR_C"/>
</dbReference>
<dbReference type="Pfam" id="PF04773">
    <property type="entry name" value="FecR"/>
    <property type="match status" value="1"/>
</dbReference>
<name>A0ABW5VKN6_9FLAO</name>
<keyword evidence="1" id="KW-1133">Transmembrane helix</keyword>
<comment type="caution">
    <text evidence="4">The sequence shown here is derived from an EMBL/GenBank/DDBJ whole genome shotgun (WGS) entry which is preliminary data.</text>
</comment>
<accession>A0ABW5VKN6</accession>
<dbReference type="PANTHER" id="PTHR30273:SF2">
    <property type="entry name" value="PROTEIN FECR"/>
    <property type="match status" value="1"/>
</dbReference>
<protein>
    <submittedName>
        <fullName evidence="4">FecR family protein</fullName>
    </submittedName>
</protein>
<evidence type="ECO:0000256" key="1">
    <source>
        <dbReference type="SAM" id="Phobius"/>
    </source>
</evidence>
<gene>
    <name evidence="4" type="ORF">ACFS1K_13545</name>
</gene>
<dbReference type="EMBL" id="JBHUOK010000030">
    <property type="protein sequence ID" value="MFD2790793.1"/>
    <property type="molecule type" value="Genomic_DNA"/>
</dbReference>
<sequence>MITQEIEHLITKYLFQSANAEELDRLNTWIQYPGNEVIFKDYVKTHFAITLAMNDPDTEQIRLKLLKEIRKGTSEKKIRLKSVYKYAAIALFFVGFGYYLQQTLLDNIQIERISPKVDAVTLEFGNGEVEIIADDATSELVNTEGKVVGVQKGKKLVYDKNTSEIKLSYNTLSVPKGKQFSIELYDGTKVFLNAESSLRYPTTFLPNEGRKVFLTGEAYFEVAHNNKSPFIVNTQQLDIKVYGTTFNVSNYPEEESTEVVLLEGSVSLMHNSNLDISNNEFFLDPGFKGSYNKEARTIDKEKVNTSIYTSWRNGNLVFRDLSFEKIIQKLERHYNVIIINNNKTLANETFNATIETQHETMEQVLNYFNKVYQIEYQIVENKIIIN</sequence>